<accession>A0ABN2NEE0</accession>
<dbReference type="InterPro" id="IPR032477">
    <property type="entry name" value="Glyco_hydro_64"/>
</dbReference>
<dbReference type="Gene3D" id="2.60.110.10">
    <property type="entry name" value="Thaumatin"/>
    <property type="match status" value="1"/>
</dbReference>
<name>A0ABN2NEE0_9MICO</name>
<organism evidence="5 6">
    <name type="scientific">Myceligenerans crystallogenes</name>
    <dbReference type="NCBI Taxonomy" id="316335"/>
    <lineage>
        <taxon>Bacteria</taxon>
        <taxon>Bacillati</taxon>
        <taxon>Actinomycetota</taxon>
        <taxon>Actinomycetes</taxon>
        <taxon>Micrococcales</taxon>
        <taxon>Promicromonosporaceae</taxon>
        <taxon>Myceligenerans</taxon>
    </lineage>
</organism>
<evidence type="ECO:0000259" key="4">
    <source>
        <dbReference type="PROSITE" id="PS52006"/>
    </source>
</evidence>
<dbReference type="InterPro" id="IPR035992">
    <property type="entry name" value="Ricin_B-like_lectins"/>
</dbReference>
<feature type="active site" description="Proton donor" evidence="1">
    <location>
        <position position="154"/>
    </location>
</feature>
<dbReference type="PROSITE" id="PS52006">
    <property type="entry name" value="GH64"/>
    <property type="match status" value="1"/>
</dbReference>
<sequence length="547" mass="57545">MSPSKKMIGMVAMVACLVVPWATAAHGAPEAEAAAAAVPATIPLTVTNNSDRGDQVYLYILGERNGDMGYSDASGTFHPWPDAGTTPSPAPDASIAGPARGQSKTIQLPKLSGRVYFSYGQKMTFQVVLDGRLVQPAVQNPSDPNRNIMFNWTEYTLNDSGLWINSTQVDFFSAPYQTGLKTSSGEVRSTGMLKPNGFQNVVNSLNGQSGWSDLEHTASNGSVLRVMSPGHAIGEGKISAGVMQAYVDAVWSKYSSATMTVVPYANEPARKFFGRVSGNTMTFTNTSGAQVASFNKPSAASIFGCAGDLPAPNNDIGAISRTLCAGLNRSTLLLGETHPGPSKDTFYQDSRTNYYAKYVHQQMADGKAYAFAFDDVEAQESLVHDGNPTAAYIQLDPFAGTATPISGSGGGTTTPPATSLPQGTGAIKAANGMCVDVPWADATDGNQVQIVNCTYNTAQTWTRSGNTISALGKCLDVAGAGTADGTKVQLWTCNGTGAQKWTYDSGSQQLKNSGSGKCLAVVGGTLQDGQKLEIRTCSTAQAQRWTF</sequence>
<dbReference type="InterPro" id="IPR042517">
    <property type="entry name" value="Glyco_hydro_64_N_2"/>
</dbReference>
<dbReference type="SUPFAM" id="SSF50370">
    <property type="entry name" value="Ricin B-like lectins"/>
    <property type="match status" value="1"/>
</dbReference>
<evidence type="ECO:0000313" key="6">
    <source>
        <dbReference type="Proteomes" id="UP001501094"/>
    </source>
</evidence>
<dbReference type="InterPro" id="IPR000772">
    <property type="entry name" value="Ricin_B_lectin"/>
</dbReference>
<feature type="signal peptide" evidence="3">
    <location>
        <begin position="1"/>
        <end position="24"/>
    </location>
</feature>
<feature type="active site" description="Proton acceptor" evidence="1">
    <location>
        <position position="170"/>
    </location>
</feature>
<dbReference type="InterPro" id="IPR037398">
    <property type="entry name" value="Glyco_hydro_64_fam"/>
</dbReference>
<keyword evidence="1" id="KW-0378">Hydrolase</keyword>
<dbReference type="Pfam" id="PF00652">
    <property type="entry name" value="Ricin_B_lectin"/>
    <property type="match status" value="1"/>
</dbReference>
<proteinExistence type="inferred from homology"/>
<evidence type="ECO:0000313" key="5">
    <source>
        <dbReference type="EMBL" id="GAA1863835.1"/>
    </source>
</evidence>
<dbReference type="Proteomes" id="UP001501094">
    <property type="component" value="Unassembled WGS sequence"/>
</dbReference>
<dbReference type="CDD" id="cd23451">
    <property type="entry name" value="beta-trefoil_Ricin_laminarinase"/>
    <property type="match status" value="1"/>
</dbReference>
<dbReference type="SMART" id="SM00458">
    <property type="entry name" value="RICIN"/>
    <property type="match status" value="1"/>
</dbReference>
<feature type="domain" description="GH64" evidence="4">
    <location>
        <begin position="39"/>
        <end position="397"/>
    </location>
</feature>
<feature type="chain" id="PRO_5046066241" description="GH64 domain-containing protein" evidence="3">
    <location>
        <begin position="25"/>
        <end position="547"/>
    </location>
</feature>
<dbReference type="Gene3D" id="3.30.920.50">
    <property type="entry name" value="Beta-1,3-glucanase, C-terminal domain"/>
    <property type="match status" value="1"/>
</dbReference>
<keyword evidence="6" id="KW-1185">Reference proteome</keyword>
<dbReference type="PANTHER" id="PTHR38165">
    <property type="match status" value="1"/>
</dbReference>
<evidence type="ECO:0000256" key="1">
    <source>
        <dbReference type="PROSITE-ProRule" id="PRU01350"/>
    </source>
</evidence>
<evidence type="ECO:0000256" key="3">
    <source>
        <dbReference type="SAM" id="SignalP"/>
    </source>
</evidence>
<protein>
    <recommendedName>
        <fullName evidence="4">GH64 domain-containing protein</fullName>
    </recommendedName>
</protein>
<gene>
    <name evidence="5" type="ORF">GCM10009751_22300</name>
</gene>
<keyword evidence="3" id="KW-0732">Signal</keyword>
<comment type="caution">
    <text evidence="5">The sequence shown here is derived from an EMBL/GenBank/DDBJ whole genome shotgun (WGS) entry which is preliminary data.</text>
</comment>
<dbReference type="PANTHER" id="PTHR38165:SF1">
    <property type="entry name" value="GLUCANASE B"/>
    <property type="match status" value="1"/>
</dbReference>
<evidence type="ECO:0000256" key="2">
    <source>
        <dbReference type="SAM" id="MobiDB-lite"/>
    </source>
</evidence>
<dbReference type="InterPro" id="IPR037176">
    <property type="entry name" value="Osmotin/thaumatin-like_sf"/>
</dbReference>
<dbReference type="Pfam" id="PF16483">
    <property type="entry name" value="Glyco_hydro_64"/>
    <property type="match status" value="1"/>
</dbReference>
<dbReference type="PROSITE" id="PS50231">
    <property type="entry name" value="RICIN_B_LECTIN"/>
    <property type="match status" value="1"/>
</dbReference>
<reference evidence="5 6" key="1">
    <citation type="journal article" date="2019" name="Int. J. Syst. Evol. Microbiol.">
        <title>The Global Catalogue of Microorganisms (GCM) 10K type strain sequencing project: providing services to taxonomists for standard genome sequencing and annotation.</title>
        <authorList>
            <consortium name="The Broad Institute Genomics Platform"/>
            <consortium name="The Broad Institute Genome Sequencing Center for Infectious Disease"/>
            <person name="Wu L."/>
            <person name="Ma J."/>
        </authorList>
    </citation>
    <scope>NUCLEOTIDE SEQUENCE [LARGE SCALE GENOMIC DNA]</scope>
    <source>
        <strain evidence="5 6">JCM 14326</strain>
    </source>
</reference>
<feature type="region of interest" description="Disordered" evidence="2">
    <location>
        <begin position="81"/>
        <end position="102"/>
    </location>
</feature>
<dbReference type="Gene3D" id="2.80.10.50">
    <property type="match status" value="2"/>
</dbReference>
<comment type="similarity">
    <text evidence="1">Belongs to the glycosyl hydrolase 64 family.</text>
</comment>
<dbReference type="RefSeq" id="WP_344102681.1">
    <property type="nucleotide sequence ID" value="NZ_BAAANL010000004.1"/>
</dbReference>
<dbReference type="EMBL" id="BAAANL010000004">
    <property type="protein sequence ID" value="GAA1863835.1"/>
    <property type="molecule type" value="Genomic_DNA"/>
</dbReference>
<keyword evidence="1" id="KW-0326">Glycosidase</keyword>